<dbReference type="KEGG" id="nfl:COO91_07555"/>
<dbReference type="InterPro" id="IPR025668">
    <property type="entry name" value="Tnp_DDE_dom"/>
</dbReference>
<dbReference type="Proteomes" id="UP000232003">
    <property type="component" value="Plasmid pNFSY07"/>
</dbReference>
<dbReference type="EMBL" id="CP024785">
    <property type="protein sequence ID" value="AUB41749.1"/>
    <property type="molecule type" value="Genomic_DNA"/>
</dbReference>
<evidence type="ECO:0000313" key="7">
    <source>
        <dbReference type="EMBL" id="AUB43844.1"/>
    </source>
</evidence>
<dbReference type="NCBIfam" id="NF033520">
    <property type="entry name" value="transpos_IS982"/>
    <property type="match status" value="1"/>
</dbReference>
<keyword evidence="6" id="KW-0614">Plasmid</keyword>
<dbReference type="EMBL" id="CP024789">
    <property type="protein sequence ID" value="AUB43204.1"/>
    <property type="molecule type" value="Genomic_DNA"/>
</dbReference>
<evidence type="ECO:0000313" key="8">
    <source>
        <dbReference type="Proteomes" id="UP000232003"/>
    </source>
</evidence>
<dbReference type="AlphaFoldDB" id="A0A2K8SSS9"/>
<evidence type="ECO:0000313" key="2">
    <source>
        <dbReference type="EMBL" id="AUB35605.1"/>
    </source>
</evidence>
<dbReference type="EMBL" id="CP024785">
    <property type="protein sequence ID" value="AUB35605.1"/>
    <property type="molecule type" value="Genomic_DNA"/>
</dbReference>
<geneLocation type="plasmid" evidence="8">
    <name>pnfsy04</name>
</geneLocation>
<proteinExistence type="predicted"/>
<dbReference type="KEGG" id="nfl:COO91_10041"/>
<sequence length="262" mass="30756">MTIIIYFHQSSYRNFKDYYTKHVCNFFAKYFPQLVSYNRFVELQKSALIPLCWYLHLRRGHSTGINFIDATSLEICLNPRAKRNRVFKGLANWGKSSVRWYFGFKLHLIINEKGEIISFMITPANVDDRKPVPEMTKNVFGKLFGDKGYISQQLFELLFKKNIQLITSVKKNMKNRLMPLIDKILLRKRSLIETVNDQLKNISQIQHTRHRSVCNFMVNVIAGIIAYTYQDKKPSLNLTTEDLNSLQEPYFFPPETLAITII</sequence>
<gene>
    <name evidence="2" type="ORF">COO91_01495</name>
    <name evidence="3" type="ORF">COO91_04504</name>
    <name evidence="4" type="ORF">COO91_07555</name>
    <name evidence="5" type="ORF">COO91_07813</name>
    <name evidence="6" type="ORF">COO91_09377</name>
    <name evidence="7" type="ORF">COO91_10041</name>
</gene>
<reference evidence="3 8" key="1">
    <citation type="submission" date="2017-11" db="EMBL/GenBank/DDBJ databases">
        <title>Complete genome of a free-living desiccation-tolerant cyanobacterium and its photosynthetic adaptation to extreme terrestrial habitat.</title>
        <authorList>
            <person name="Shang J."/>
        </authorList>
    </citation>
    <scope>NUCLEOTIDE SEQUENCE [LARGE SCALE GENOMIC DNA]</scope>
    <source>
        <strain evidence="3 8">CCNUN1</strain>
        <plasmid evidence="8">pnfsy04</plasmid>
        <plasmid evidence="6">pNFSY04</plasmid>
        <plasmid evidence="8">pnfsy07</plasmid>
        <plasmid evidence="7">pNFSY07</plasmid>
    </source>
</reference>
<dbReference type="KEGG" id="nfl:COO91_01495"/>
<geneLocation type="plasmid" evidence="7">
    <name>pNFSY07</name>
</geneLocation>
<dbReference type="EMBL" id="CP024792">
    <property type="protein sequence ID" value="AUB43844.1"/>
    <property type="molecule type" value="Genomic_DNA"/>
</dbReference>
<evidence type="ECO:0000313" key="5">
    <source>
        <dbReference type="EMBL" id="AUB41749.1"/>
    </source>
</evidence>
<name>A0A2K8SSS9_9NOSO</name>
<dbReference type="EMBL" id="CP024785">
    <property type="protein sequence ID" value="AUB38534.1"/>
    <property type="molecule type" value="Genomic_DNA"/>
</dbReference>
<feature type="domain" description="Transposase DDE" evidence="1">
    <location>
        <begin position="60"/>
        <end position="213"/>
    </location>
</feature>
<keyword evidence="8" id="KW-1185">Reference proteome</keyword>
<dbReference type="KEGG" id="nfl:COO91_07813"/>
<evidence type="ECO:0000313" key="3">
    <source>
        <dbReference type="EMBL" id="AUB38534.1"/>
    </source>
</evidence>
<dbReference type="Proteomes" id="UP000232003">
    <property type="component" value="Chromosome"/>
</dbReference>
<evidence type="ECO:0000313" key="6">
    <source>
        <dbReference type="EMBL" id="AUB43204.1"/>
    </source>
</evidence>
<evidence type="ECO:0000259" key="1">
    <source>
        <dbReference type="Pfam" id="PF13612"/>
    </source>
</evidence>
<geneLocation type="plasmid" evidence="6">
    <name>pNFSY04</name>
</geneLocation>
<organism evidence="3 8">
    <name type="scientific">Nostoc flagelliforme CCNUN1</name>
    <dbReference type="NCBI Taxonomy" id="2038116"/>
    <lineage>
        <taxon>Bacteria</taxon>
        <taxon>Bacillati</taxon>
        <taxon>Cyanobacteriota</taxon>
        <taxon>Cyanophyceae</taxon>
        <taxon>Nostocales</taxon>
        <taxon>Nostocaceae</taxon>
        <taxon>Nostoc</taxon>
    </lineage>
</organism>
<dbReference type="EMBL" id="CP024785">
    <property type="protein sequence ID" value="AUB41507.1"/>
    <property type="molecule type" value="Genomic_DNA"/>
</dbReference>
<protein>
    <submittedName>
        <fullName evidence="3">Transposase, IS5 family</fullName>
    </submittedName>
</protein>
<dbReference type="Proteomes" id="UP000232003">
    <property type="component" value="Plasmid pNFSY04"/>
</dbReference>
<dbReference type="KEGG" id="nfl:COO91_04504"/>
<dbReference type="Pfam" id="PF13612">
    <property type="entry name" value="DDE_Tnp_1_3"/>
    <property type="match status" value="1"/>
</dbReference>
<accession>A0A2K8SSS9</accession>
<evidence type="ECO:0000313" key="4">
    <source>
        <dbReference type="EMBL" id="AUB41507.1"/>
    </source>
</evidence>
<geneLocation type="plasmid" evidence="8">
    <name>pnfsy07</name>
</geneLocation>
<dbReference type="KEGG" id="nfl:COO91_09377"/>